<comment type="caution">
    <text evidence="2">The sequence shown here is derived from an EMBL/GenBank/DDBJ whole genome shotgun (WGS) entry which is preliminary data.</text>
</comment>
<feature type="compositionally biased region" description="Basic residues" evidence="1">
    <location>
        <begin position="288"/>
        <end position="305"/>
    </location>
</feature>
<dbReference type="EMBL" id="CANHGI010000001">
    <property type="protein sequence ID" value="CAI5437988.1"/>
    <property type="molecule type" value="Genomic_DNA"/>
</dbReference>
<dbReference type="OrthoDB" id="5862601at2759"/>
<proteinExistence type="predicted"/>
<protein>
    <submittedName>
        <fullName evidence="2">Uncharacterized protein</fullName>
    </submittedName>
</protein>
<evidence type="ECO:0000256" key="1">
    <source>
        <dbReference type="SAM" id="MobiDB-lite"/>
    </source>
</evidence>
<keyword evidence="3" id="KW-1185">Reference proteome</keyword>
<name>A0A9P1I5G8_9PELO</name>
<sequence length="305" mass="34790">MADNEYVAVKQFLALVGPDTDSLKDELISRLSCDESKRTITLKNNYYRANVGVQQFADLKQVVEAAAHEKLFPAVIIQYTNEEAVQQYEEYTNKLQCDIKLISVESGEEDLAELEEWTMLRSFEVVYLKPSKEQIETADEIGEKYGMERIIEALHVCDWPNRIFNVKQTGNPNLDHLLSFVNNKNTETNEDTQFSLKGESADSVWMTYRELNNLTRPASSETPEPQHAERVHLSPDSPSGTESTDVCVSVDFDLAPSNQQKEEEVVVETTVNADIEVEEVLPPSNNAAKKKRKKNKNNKKRKQWQ</sequence>
<reference evidence="2" key="1">
    <citation type="submission" date="2022-11" db="EMBL/GenBank/DDBJ databases">
        <authorList>
            <person name="Kikuchi T."/>
        </authorList>
    </citation>
    <scope>NUCLEOTIDE SEQUENCE</scope>
    <source>
        <strain evidence="2">PS1010</strain>
    </source>
</reference>
<dbReference type="Proteomes" id="UP001152747">
    <property type="component" value="Unassembled WGS sequence"/>
</dbReference>
<dbReference type="Gene3D" id="3.40.50.11960">
    <property type="match status" value="1"/>
</dbReference>
<evidence type="ECO:0000313" key="3">
    <source>
        <dbReference type="Proteomes" id="UP001152747"/>
    </source>
</evidence>
<feature type="compositionally biased region" description="Basic and acidic residues" evidence="1">
    <location>
        <begin position="224"/>
        <end position="233"/>
    </location>
</feature>
<organism evidence="2 3">
    <name type="scientific">Caenorhabditis angaria</name>
    <dbReference type="NCBI Taxonomy" id="860376"/>
    <lineage>
        <taxon>Eukaryota</taxon>
        <taxon>Metazoa</taxon>
        <taxon>Ecdysozoa</taxon>
        <taxon>Nematoda</taxon>
        <taxon>Chromadorea</taxon>
        <taxon>Rhabditida</taxon>
        <taxon>Rhabditina</taxon>
        <taxon>Rhabditomorpha</taxon>
        <taxon>Rhabditoidea</taxon>
        <taxon>Rhabditidae</taxon>
        <taxon>Peloderinae</taxon>
        <taxon>Caenorhabditis</taxon>
    </lineage>
</organism>
<feature type="region of interest" description="Disordered" evidence="1">
    <location>
        <begin position="274"/>
        <end position="305"/>
    </location>
</feature>
<gene>
    <name evidence="2" type="ORF">CAMP_LOCUS625</name>
</gene>
<accession>A0A9P1I5G8</accession>
<dbReference type="AlphaFoldDB" id="A0A9P1I5G8"/>
<feature type="region of interest" description="Disordered" evidence="1">
    <location>
        <begin position="216"/>
        <end position="244"/>
    </location>
</feature>
<evidence type="ECO:0000313" key="2">
    <source>
        <dbReference type="EMBL" id="CAI5437988.1"/>
    </source>
</evidence>